<reference evidence="2 3" key="1">
    <citation type="submission" date="2020-03" db="EMBL/GenBank/DDBJ databases">
        <title>Isolation of cellulose-producing strains, genome characterization and application of the synthesized cellulose films as an economical and sustainable material for piezoelectric sensor construction.</title>
        <authorList>
            <person name="Mangayil R.K."/>
        </authorList>
    </citation>
    <scope>NUCLEOTIDE SEQUENCE [LARGE SCALE GENOMIC DNA]</scope>
    <source>
        <strain evidence="2 3">ENS 9a1a</strain>
    </source>
</reference>
<name>A0A858JK94_9PROT</name>
<organism evidence="2 3">
    <name type="scientific">Komagataeibacter rhaeticus</name>
    <dbReference type="NCBI Taxonomy" id="215221"/>
    <lineage>
        <taxon>Bacteria</taxon>
        <taxon>Pseudomonadati</taxon>
        <taxon>Pseudomonadota</taxon>
        <taxon>Alphaproteobacteria</taxon>
        <taxon>Acetobacterales</taxon>
        <taxon>Acetobacteraceae</taxon>
        <taxon>Komagataeibacter</taxon>
    </lineage>
</organism>
<evidence type="ECO:0000256" key="1">
    <source>
        <dbReference type="SAM" id="MobiDB-lite"/>
    </source>
</evidence>
<feature type="region of interest" description="Disordered" evidence="1">
    <location>
        <begin position="1"/>
        <end position="27"/>
    </location>
</feature>
<proteinExistence type="predicted"/>
<dbReference type="EMBL" id="CP050139">
    <property type="protein sequence ID" value="QIP34097.1"/>
    <property type="molecule type" value="Genomic_DNA"/>
</dbReference>
<gene>
    <name evidence="2" type="ORF">GWK63_13630</name>
</gene>
<protein>
    <submittedName>
        <fullName evidence="2">Uncharacterized protein</fullName>
    </submittedName>
</protein>
<evidence type="ECO:0000313" key="2">
    <source>
        <dbReference type="EMBL" id="QIP34097.1"/>
    </source>
</evidence>
<dbReference type="RefSeq" id="WP_166498075.1">
    <property type="nucleotide sequence ID" value="NZ_CP050139.1"/>
</dbReference>
<accession>A0A858JK94</accession>
<dbReference type="KEGG" id="kre:GWK63_13630"/>
<dbReference type="GeneID" id="85023206"/>
<sequence>MTSQSNRTVRENRQCRQHHHATGPPAEWSARMRHIVQACTAYPYAFLRLWDGD</sequence>
<dbReference type="Proteomes" id="UP000502533">
    <property type="component" value="Chromosome"/>
</dbReference>
<evidence type="ECO:0000313" key="3">
    <source>
        <dbReference type="Proteomes" id="UP000502533"/>
    </source>
</evidence>
<keyword evidence="3" id="KW-1185">Reference proteome</keyword>
<dbReference type="AlphaFoldDB" id="A0A858JK94"/>